<protein>
    <submittedName>
        <fullName evidence="1">Uncharacterized protein</fullName>
    </submittedName>
</protein>
<name>A0A2B7XBC0_9EURO</name>
<dbReference type="OrthoDB" id="2156052at2759"/>
<organism evidence="1 2">
    <name type="scientific">Blastomyces parvus</name>
    <dbReference type="NCBI Taxonomy" id="2060905"/>
    <lineage>
        <taxon>Eukaryota</taxon>
        <taxon>Fungi</taxon>
        <taxon>Dikarya</taxon>
        <taxon>Ascomycota</taxon>
        <taxon>Pezizomycotina</taxon>
        <taxon>Eurotiomycetes</taxon>
        <taxon>Eurotiomycetidae</taxon>
        <taxon>Onygenales</taxon>
        <taxon>Ajellomycetaceae</taxon>
        <taxon>Blastomyces</taxon>
    </lineage>
</organism>
<reference evidence="1 2" key="1">
    <citation type="submission" date="2017-10" db="EMBL/GenBank/DDBJ databases">
        <title>Comparative genomics in systemic dimorphic fungi from Ajellomycetaceae.</title>
        <authorList>
            <person name="Munoz J.F."/>
            <person name="Mcewen J.G."/>
            <person name="Clay O.K."/>
            <person name="Cuomo C.A."/>
        </authorList>
    </citation>
    <scope>NUCLEOTIDE SEQUENCE [LARGE SCALE GENOMIC DNA]</scope>
    <source>
        <strain evidence="1 2">UAMH130</strain>
    </source>
</reference>
<accession>A0A2B7XBC0</accession>
<comment type="caution">
    <text evidence="1">The sequence shown here is derived from an EMBL/GenBank/DDBJ whole genome shotgun (WGS) entry which is preliminary data.</text>
</comment>
<dbReference type="AlphaFoldDB" id="A0A2B7XBC0"/>
<sequence length="85" mass="9602">MGWAWEMIKQHQEASNATPPNLLLEAGKVRILGVMHGDLHLNSTLWNAELGWVLIIDFHRLKVDTRPGKKRAAAPCTLRNAHSIR</sequence>
<dbReference type="STRING" id="2060905.A0A2B7XBC0"/>
<gene>
    <name evidence="1" type="ORF">GX51_02588</name>
</gene>
<evidence type="ECO:0000313" key="2">
    <source>
        <dbReference type="Proteomes" id="UP000224080"/>
    </source>
</evidence>
<proteinExistence type="predicted"/>
<dbReference type="EMBL" id="PDNC01000025">
    <property type="protein sequence ID" value="PGH05997.1"/>
    <property type="molecule type" value="Genomic_DNA"/>
</dbReference>
<dbReference type="Proteomes" id="UP000224080">
    <property type="component" value="Unassembled WGS sequence"/>
</dbReference>
<keyword evidence="2" id="KW-1185">Reference proteome</keyword>
<evidence type="ECO:0000313" key="1">
    <source>
        <dbReference type="EMBL" id="PGH05997.1"/>
    </source>
</evidence>